<dbReference type="InterPro" id="IPR041238">
    <property type="entry name" value="Rap1a"/>
</dbReference>
<name>A0A1L3LZY1_9HYPH</name>
<organism evidence="2 3">
    <name type="scientific">Sinorhizobium americanum</name>
    <dbReference type="NCBI Taxonomy" id="194963"/>
    <lineage>
        <taxon>Bacteria</taxon>
        <taxon>Pseudomonadati</taxon>
        <taxon>Pseudomonadota</taxon>
        <taxon>Alphaproteobacteria</taxon>
        <taxon>Hyphomicrobiales</taxon>
        <taxon>Rhizobiaceae</taxon>
        <taxon>Sinorhizobium/Ensifer group</taxon>
        <taxon>Sinorhizobium</taxon>
    </lineage>
</organism>
<dbReference type="Gene3D" id="1.10.890.40">
    <property type="match status" value="1"/>
</dbReference>
<accession>A0A1L3LZY1</accession>
<dbReference type="AlphaFoldDB" id="A0A1L3LZY1"/>
<evidence type="ECO:0000313" key="2">
    <source>
        <dbReference type="EMBL" id="APG95606.1"/>
    </source>
</evidence>
<reference evidence="2 3" key="1">
    <citation type="submission" date="2015-10" db="EMBL/GenBank/DDBJ databases">
        <title>Genomic differences between typical nodule nitrogen-fixing rhizobial strains and those coming from bean seeds.</title>
        <authorList>
            <person name="Peralta H."/>
            <person name="Aguilar-Vera A."/>
            <person name="Diaz R."/>
            <person name="Mora Y."/>
            <person name="Martinez-Batallar G."/>
            <person name="Salazar E."/>
            <person name="Vargas-Lagunas C."/>
            <person name="Encarnacion S."/>
            <person name="Girard L."/>
            <person name="Mora J."/>
        </authorList>
    </citation>
    <scope>NUCLEOTIDE SEQUENCE [LARGE SCALE GENOMIC DNA]</scope>
    <source>
        <strain evidence="2 3">CFNEI 73</strain>
        <plasmid evidence="2 3">C</plasmid>
    </source>
</reference>
<proteinExistence type="predicted"/>
<dbReference type="EMBL" id="CP013110">
    <property type="protein sequence ID" value="APG95606.1"/>
    <property type="molecule type" value="Genomic_DNA"/>
</dbReference>
<evidence type="ECO:0000259" key="1">
    <source>
        <dbReference type="Pfam" id="PF18602"/>
    </source>
</evidence>
<dbReference type="KEGG" id="same:SAMCFNEI73_pC1907"/>
<geneLocation type="plasmid" evidence="2 3">
    <name>C</name>
</geneLocation>
<gene>
    <name evidence="2" type="ORF">SAMCFNEI73_pC1907</name>
</gene>
<protein>
    <submittedName>
        <fullName evidence="2">Tiorf68 protein</fullName>
    </submittedName>
</protein>
<dbReference type="Proteomes" id="UP000182306">
    <property type="component" value="Plasmid C"/>
</dbReference>
<sequence length="161" mass="16894">MSSIHDPAMRRLAGNLLAVGCVIAAALLYTPALADEPARTWIFSGSELVEALEGKLVPEASNEETRRMLSSAGGNAYIAGIADATSGTRWCGAGTVVPHELADRVHTHLGDLPTERLNENAATLVGEALAQSFPCGSQAVVTGSRNTMHSLDNGDDRVVRN</sequence>
<keyword evidence="2" id="KW-0614">Plasmid</keyword>
<feature type="domain" description="Rap1a immunity protein" evidence="1">
    <location>
        <begin position="46"/>
        <end position="135"/>
    </location>
</feature>
<dbReference type="Pfam" id="PF18602">
    <property type="entry name" value="Rap1a"/>
    <property type="match status" value="1"/>
</dbReference>
<keyword evidence="3" id="KW-1185">Reference proteome</keyword>
<evidence type="ECO:0000313" key="3">
    <source>
        <dbReference type="Proteomes" id="UP000182306"/>
    </source>
</evidence>